<sequence>MWEDYRGEGRPPTRWDKFVDAFMDHFLPAETMAAHDTEFEVLKQGIISVWEYHMEFVRLSKYAPKLVSTIDARVRWFVQCRSPLVVNKAAIAALHLDMNYGKIVWFAQATEARKLKIRAEMESSSRARSAGHSGRLVSGRGPSRPSKSYAQSSASAPPSVHSYQQGSHLRTSSDSRRPYHFGRPGGRSQQQGRASCPKCGRFHSETCYLDIPLCYRCGVRGHIQQDCRAPSQGMSGGFAQSSGSSASTSSVCPPDLEGRGVVRGGARGRGISSLFYALSGSQSAEASPDVATGILSVQTIDCYALIDPGSSLSYVTPFIASSFGVEPEQLHEPFSISTPLKIREQDIPKTAFRTRYGHFEFLVMSFRLTNAPTAFVDLMNRVFKPFLDSFLIVFIEDILVYSRSNEDHADHLSAVLQTLYQHKLYAKISKCEFWLESVTFLGHVFSSEGIQVDPQKIAVVKDWPRPTTPTEIRSFLGLAGYYRRFVEGFTTLASPLTKLTQKAVKFQWSDVSEKSFQELKSRLTLASILALPEGTEGFVVYCNASRASLGCVLMQHGKVIAYSSRQLKNHEKNYPMHDLELATVVFALKIWRHYLYGVHIDVFSAHKSLQYLFKQKELNLRQRRWSELIKDYDIDILYHPGKANVVANAFSRKSMGSLAHLGVDQRPLAREYYQLASLGVRISTCCGQLSLWLEL</sequence>
<protein>
    <submittedName>
        <fullName evidence="2">Uncharacterized protein LOC107796314</fullName>
    </submittedName>
</protein>
<organism evidence="1 2">
    <name type="scientific">Nicotiana tabacum</name>
    <name type="common">Common tobacco</name>
    <dbReference type="NCBI Taxonomy" id="4097"/>
    <lineage>
        <taxon>Eukaryota</taxon>
        <taxon>Viridiplantae</taxon>
        <taxon>Streptophyta</taxon>
        <taxon>Embryophyta</taxon>
        <taxon>Tracheophyta</taxon>
        <taxon>Spermatophyta</taxon>
        <taxon>Magnoliopsida</taxon>
        <taxon>eudicotyledons</taxon>
        <taxon>Gunneridae</taxon>
        <taxon>Pentapetalae</taxon>
        <taxon>asterids</taxon>
        <taxon>lamiids</taxon>
        <taxon>Solanales</taxon>
        <taxon>Solanaceae</taxon>
        <taxon>Nicotianoideae</taxon>
        <taxon>Nicotianeae</taxon>
        <taxon>Nicotiana</taxon>
    </lineage>
</organism>
<dbReference type="Proteomes" id="UP000790787">
    <property type="component" value="Chromosome 1"/>
</dbReference>
<accession>A0AC58RX27</accession>
<proteinExistence type="predicted"/>
<evidence type="ECO:0000313" key="2">
    <source>
        <dbReference type="RefSeq" id="XP_075077312.1"/>
    </source>
</evidence>
<name>A0AC58RX27_TOBAC</name>
<keyword evidence="1" id="KW-1185">Reference proteome</keyword>
<evidence type="ECO:0000313" key="1">
    <source>
        <dbReference type="Proteomes" id="UP000790787"/>
    </source>
</evidence>
<gene>
    <name evidence="2" type="primary">LOC107796314</name>
</gene>
<reference evidence="1" key="1">
    <citation type="journal article" date="2014" name="Nat. Commun.">
        <title>The tobacco genome sequence and its comparison with those of tomato and potato.</title>
        <authorList>
            <person name="Sierro N."/>
            <person name="Battey J.N."/>
            <person name="Ouadi S."/>
            <person name="Bakaher N."/>
            <person name="Bovet L."/>
            <person name="Willig A."/>
            <person name="Goepfert S."/>
            <person name="Peitsch M.C."/>
            <person name="Ivanov N.V."/>
        </authorList>
    </citation>
    <scope>NUCLEOTIDE SEQUENCE [LARGE SCALE GENOMIC DNA]</scope>
</reference>
<dbReference type="RefSeq" id="XP_075077312.1">
    <property type="nucleotide sequence ID" value="XM_075221211.1"/>
</dbReference>
<reference evidence="2" key="2">
    <citation type="submission" date="2025-08" db="UniProtKB">
        <authorList>
            <consortium name="RefSeq"/>
        </authorList>
    </citation>
    <scope>IDENTIFICATION</scope>
    <source>
        <tissue evidence="2">Leaf</tissue>
    </source>
</reference>